<evidence type="ECO:0000256" key="1">
    <source>
        <dbReference type="ARBA" id="ARBA00008876"/>
    </source>
</evidence>
<keyword evidence="2 4" id="KW-0456">Lyase</keyword>
<dbReference type="EMBL" id="DTGZ01000044">
    <property type="protein sequence ID" value="HGV97138.1"/>
    <property type="molecule type" value="Genomic_DNA"/>
</dbReference>
<dbReference type="NCBIfam" id="TIGR00723">
    <property type="entry name" value="ttdB_fumA_fumB"/>
    <property type="match status" value="1"/>
</dbReference>
<proteinExistence type="inferred from homology"/>
<dbReference type="PANTHER" id="PTHR43351:SF2">
    <property type="entry name" value="L(+)-TARTRATE DEHYDRATASE SUBUNIT BETA-RELATED"/>
    <property type="match status" value="1"/>
</dbReference>
<dbReference type="SUPFAM" id="SSF117457">
    <property type="entry name" value="FumA C-terminal domain-like"/>
    <property type="match status" value="1"/>
</dbReference>
<dbReference type="NCBIfam" id="NF005310">
    <property type="entry name" value="PRK06842.1"/>
    <property type="match status" value="1"/>
</dbReference>
<organism evidence="4">
    <name type="scientific">candidate division WOR-3 bacterium</name>
    <dbReference type="NCBI Taxonomy" id="2052148"/>
    <lineage>
        <taxon>Bacteria</taxon>
        <taxon>Bacteria division WOR-3</taxon>
    </lineage>
</organism>
<dbReference type="GO" id="GO:0016836">
    <property type="term" value="F:hydro-lyase activity"/>
    <property type="evidence" value="ECO:0007669"/>
    <property type="project" value="InterPro"/>
</dbReference>
<protein>
    <submittedName>
        <fullName evidence="4">Fe-S-containing hydro-lyase</fullName>
    </submittedName>
</protein>
<dbReference type="Pfam" id="PF05683">
    <property type="entry name" value="Fumerase_C"/>
    <property type="match status" value="1"/>
</dbReference>
<evidence type="ECO:0000313" key="4">
    <source>
        <dbReference type="EMBL" id="HGV97138.1"/>
    </source>
</evidence>
<accession>A0A7C4XK54</accession>
<sequence>MSEPIKLKTPLSDEEVLKLKIGDSVLITGKIYTARDAAHKRLFELAEKGEPLPIDLKGKIVYYAGPAPAKPGYVIGPAGPTTSGRCDPYTPKMLELGLKGMIGKGVRSKEVREAMKKYKAVYFAATGGAAALIAKNIKAVKVVAYEDLGAEAIRELEVEDFPVIVANDAYGGDLYEEGMKKYRKE</sequence>
<dbReference type="AlphaFoldDB" id="A0A7C4XK54"/>
<name>A0A7C4XK54_UNCW3</name>
<evidence type="ECO:0000256" key="2">
    <source>
        <dbReference type="ARBA" id="ARBA00023239"/>
    </source>
</evidence>
<gene>
    <name evidence="4" type="ORF">ENV60_02450</name>
</gene>
<dbReference type="InterPro" id="IPR036660">
    <property type="entry name" value="Fe-S_hydroAse_TtdB_cat_sf"/>
</dbReference>
<reference evidence="4" key="1">
    <citation type="journal article" date="2020" name="mSystems">
        <title>Genome- and Community-Level Interaction Insights into Carbon Utilization and Element Cycling Functions of Hydrothermarchaeota in Hydrothermal Sediment.</title>
        <authorList>
            <person name="Zhou Z."/>
            <person name="Liu Y."/>
            <person name="Xu W."/>
            <person name="Pan J."/>
            <person name="Luo Z.H."/>
            <person name="Li M."/>
        </authorList>
    </citation>
    <scope>NUCLEOTIDE SEQUENCE [LARGE SCALE GENOMIC DNA]</scope>
    <source>
        <strain evidence="4">SpSt-774</strain>
    </source>
</reference>
<dbReference type="Gene3D" id="3.20.130.10">
    <property type="entry name" value="Fe-S hydro-lyase, tartrate dehydratase beta-type, catalytic domain"/>
    <property type="match status" value="1"/>
</dbReference>
<feature type="domain" description="Fe-S hydro-lyase tartrate dehydratase beta-type catalytic" evidence="3">
    <location>
        <begin position="4"/>
        <end position="177"/>
    </location>
</feature>
<dbReference type="InterPro" id="IPR004647">
    <property type="entry name" value="Fe-S_hydro-lyase_TtdB-typ_cat"/>
</dbReference>
<comment type="caution">
    <text evidence="4">The sequence shown here is derived from an EMBL/GenBank/DDBJ whole genome shotgun (WGS) entry which is preliminary data.</text>
</comment>
<comment type="similarity">
    <text evidence="1">Belongs to the class-I fumarase family.</text>
</comment>
<dbReference type="PANTHER" id="PTHR43351">
    <property type="entry name" value="L(+)-TARTRATE DEHYDRATASE SUBUNIT BETA"/>
    <property type="match status" value="1"/>
</dbReference>
<evidence type="ECO:0000259" key="3">
    <source>
        <dbReference type="Pfam" id="PF05683"/>
    </source>
</evidence>